<dbReference type="InterPro" id="IPR018170">
    <property type="entry name" value="Aldo/ket_reductase_CS"/>
</dbReference>
<keyword evidence="2" id="KW-0521">NADP</keyword>
<feature type="domain" description="NADP-dependent oxidoreductase" evidence="5">
    <location>
        <begin position="31"/>
        <end position="300"/>
    </location>
</feature>
<evidence type="ECO:0000256" key="3">
    <source>
        <dbReference type="ARBA" id="ARBA00023002"/>
    </source>
</evidence>
<dbReference type="GO" id="GO:0033707">
    <property type="term" value="F:3''-deamino-3''-oxonicotianamine reductase activity"/>
    <property type="evidence" value="ECO:0007669"/>
    <property type="project" value="UniProtKB-ARBA"/>
</dbReference>
<comment type="similarity">
    <text evidence="1">Belongs to the aldo/keto reductase family.</text>
</comment>
<dbReference type="CDD" id="cd19124">
    <property type="entry name" value="AKR_AKR4A_4B"/>
    <property type="match status" value="2"/>
</dbReference>
<dbReference type="GO" id="GO:1990641">
    <property type="term" value="P:response to iron ion starvation"/>
    <property type="evidence" value="ECO:0007669"/>
    <property type="project" value="UniProtKB-ARBA"/>
</dbReference>
<reference evidence="7" key="1">
    <citation type="submission" date="2013-06" db="EMBL/GenBank/DDBJ databases">
        <authorList>
            <person name="Zhao Q."/>
        </authorList>
    </citation>
    <scope>NUCLEOTIDE SEQUENCE</scope>
    <source>
        <strain evidence="7">cv. W1943</strain>
    </source>
</reference>
<dbReference type="InterPro" id="IPR023210">
    <property type="entry name" value="NADP_OxRdtase_dom"/>
</dbReference>
<feature type="region of interest" description="Disordered" evidence="4">
    <location>
        <begin position="1"/>
        <end position="21"/>
    </location>
</feature>
<dbReference type="InterPro" id="IPR020471">
    <property type="entry name" value="AKR"/>
</dbReference>
<evidence type="ECO:0000259" key="5">
    <source>
        <dbReference type="Pfam" id="PF00248"/>
    </source>
</evidence>
<proteinExistence type="inferred from homology"/>
<reference evidence="6" key="2">
    <citation type="submission" date="2015-06" db="UniProtKB">
        <authorList>
            <consortium name="EnsemblPlants"/>
        </authorList>
    </citation>
    <scope>IDENTIFICATION</scope>
</reference>
<accession>A0A0E0P9T0</accession>
<dbReference type="PANTHER" id="PTHR11732">
    <property type="entry name" value="ALDO/KETO REDUCTASE"/>
    <property type="match status" value="1"/>
</dbReference>
<dbReference type="Pfam" id="PF00248">
    <property type="entry name" value="Aldo_ket_red"/>
    <property type="match status" value="2"/>
</dbReference>
<dbReference type="InterPro" id="IPR044497">
    <property type="entry name" value="AKR4A/B"/>
</dbReference>
<dbReference type="Gene3D" id="3.20.20.100">
    <property type="entry name" value="NADP-dependent oxidoreductase domain"/>
    <property type="match status" value="2"/>
</dbReference>
<sequence length="649" mass="71922">MASPGSSGRCSRTPGFPAGPLGGGGRAVPAVGLGTASLRSVGEESFRGALLAALEVGYRHIDTASVYGSERVVGEAVAGAARRGVIACREEVFVTTKVWCTQCHPDLVLPSLRESLQNLQMEYVDMYLVHWPMSVKPTKPHYPMKREDIMPMDLRGVWQAMEECHQLGLAKMIGVSNFTTKKLQELLAFAKIPPAVNQVELNPVWQQKKLMEFCKAKGIHVTAYFPLGGRHSTSTVNPVLDSDVLKEIAAAKGKSVAQISLRWIYEQGASMVTTSTKRERLKENIDIFDWQLSDEDRLKISQIPQHKKVSVLSILCPDGGRAMAVVVPEAVLRHGDARPMPAVGMGVAEYPSTPERTRDAVLAALEAGFRHFDTASLYRTEAPLGEAIAEATRRGLLASREEAFVTTKLWCTQCHPDLVLPSLRESLRNLQMEYVDLYLIHLPISVKPGPMVFPVKKEDVVPFDFGGVWRAMEECLEECHRLGLAKAIGVSNFTTKHIDKLLAVATILPAVNQVEMNPTWQQRTVREYCDAKGIRVTAYSPLGGQNWGGSANYVMESSVLTEIARARGKSIAQVSLRWIYEQGVTPIAKSYRKERLKENLEIFDWELTDEDRLKISQIPQRKRVTAASLFSPDGEFTSVDLPDIEIVEE</sequence>
<dbReference type="GO" id="GO:0019290">
    <property type="term" value="P:siderophore biosynthetic process"/>
    <property type="evidence" value="ECO:0007669"/>
    <property type="project" value="UniProtKB-ARBA"/>
</dbReference>
<dbReference type="eggNOG" id="KOG1577">
    <property type="taxonomic scope" value="Eukaryota"/>
</dbReference>
<evidence type="ECO:0000256" key="4">
    <source>
        <dbReference type="SAM" id="MobiDB-lite"/>
    </source>
</evidence>
<organism evidence="6 7">
    <name type="scientific">Oryza rufipogon</name>
    <name type="common">Brownbeard rice</name>
    <name type="synonym">Asian wild rice</name>
    <dbReference type="NCBI Taxonomy" id="4529"/>
    <lineage>
        <taxon>Eukaryota</taxon>
        <taxon>Viridiplantae</taxon>
        <taxon>Streptophyta</taxon>
        <taxon>Embryophyta</taxon>
        <taxon>Tracheophyta</taxon>
        <taxon>Spermatophyta</taxon>
        <taxon>Magnoliopsida</taxon>
        <taxon>Liliopsida</taxon>
        <taxon>Poales</taxon>
        <taxon>Poaceae</taxon>
        <taxon>BOP clade</taxon>
        <taxon>Oryzoideae</taxon>
        <taxon>Oryzeae</taxon>
        <taxon>Oryzinae</taxon>
        <taxon>Oryza</taxon>
    </lineage>
</organism>
<dbReference type="Proteomes" id="UP000008022">
    <property type="component" value="Unassembled WGS sequence"/>
</dbReference>
<feature type="compositionally biased region" description="Polar residues" evidence="4">
    <location>
        <begin position="1"/>
        <end position="10"/>
    </location>
</feature>
<evidence type="ECO:0000256" key="2">
    <source>
        <dbReference type="ARBA" id="ARBA00022857"/>
    </source>
</evidence>
<dbReference type="HOGENOM" id="CLU_028144_0_0_1"/>
<dbReference type="PRINTS" id="PR00069">
    <property type="entry name" value="ALDKETRDTASE"/>
</dbReference>
<dbReference type="Gramene" id="ORUFI04G15440.2">
    <property type="protein sequence ID" value="ORUFI04G15440.2"/>
    <property type="gene ID" value="ORUFI04G15440"/>
</dbReference>
<dbReference type="EnsemblPlants" id="ORUFI04G15440.2">
    <property type="protein sequence ID" value="ORUFI04G15440.2"/>
    <property type="gene ID" value="ORUFI04G15440"/>
</dbReference>
<dbReference type="STRING" id="4529.A0A0E0P9T0"/>
<protein>
    <recommendedName>
        <fullName evidence="5">NADP-dependent oxidoreductase domain-containing protein</fullName>
    </recommendedName>
</protein>
<dbReference type="InterPro" id="IPR036812">
    <property type="entry name" value="NAD(P)_OxRdtase_dom_sf"/>
</dbReference>
<dbReference type="SUPFAM" id="SSF51430">
    <property type="entry name" value="NAD(P)-linked oxidoreductase"/>
    <property type="match status" value="2"/>
</dbReference>
<evidence type="ECO:0000313" key="6">
    <source>
        <dbReference type="EnsemblPlants" id="ORUFI04G15440.2"/>
    </source>
</evidence>
<feature type="domain" description="NADP-dependent oxidoreductase" evidence="5">
    <location>
        <begin position="351"/>
        <end position="615"/>
    </location>
</feature>
<dbReference type="AlphaFoldDB" id="A0A0E0P9T0"/>
<keyword evidence="7" id="KW-1185">Reference proteome</keyword>
<dbReference type="PROSITE" id="PS00798">
    <property type="entry name" value="ALDOKETO_REDUCTASE_1"/>
    <property type="match status" value="2"/>
</dbReference>
<evidence type="ECO:0000256" key="1">
    <source>
        <dbReference type="ARBA" id="ARBA00007905"/>
    </source>
</evidence>
<keyword evidence="3" id="KW-0560">Oxidoreductase</keyword>
<dbReference type="PROSITE" id="PS00062">
    <property type="entry name" value="ALDOKETO_REDUCTASE_2"/>
    <property type="match status" value="2"/>
</dbReference>
<dbReference type="FunFam" id="3.20.20.100:FF:000014">
    <property type="entry name" value="NAD(P)-linked oxidoreductase superfamily protein"/>
    <property type="match status" value="2"/>
</dbReference>
<evidence type="ECO:0000313" key="7">
    <source>
        <dbReference type="Proteomes" id="UP000008022"/>
    </source>
</evidence>
<name>A0A0E0P9T0_ORYRU</name>